<feature type="compositionally biased region" description="Pro residues" evidence="1">
    <location>
        <begin position="133"/>
        <end position="162"/>
    </location>
</feature>
<reference evidence="4" key="1">
    <citation type="submission" date="2021-12" db="EMBL/GenBank/DDBJ databases">
        <authorList>
            <person name="King R."/>
        </authorList>
    </citation>
    <scope>NUCLEOTIDE SEQUENCE</scope>
</reference>
<organism evidence="4 5">
    <name type="scientific">Brassicogethes aeneus</name>
    <name type="common">Rape pollen beetle</name>
    <name type="synonym">Meligethes aeneus</name>
    <dbReference type="NCBI Taxonomy" id="1431903"/>
    <lineage>
        <taxon>Eukaryota</taxon>
        <taxon>Metazoa</taxon>
        <taxon>Ecdysozoa</taxon>
        <taxon>Arthropoda</taxon>
        <taxon>Hexapoda</taxon>
        <taxon>Insecta</taxon>
        <taxon>Pterygota</taxon>
        <taxon>Neoptera</taxon>
        <taxon>Endopterygota</taxon>
        <taxon>Coleoptera</taxon>
        <taxon>Polyphaga</taxon>
        <taxon>Cucujiformia</taxon>
        <taxon>Nitidulidae</taxon>
        <taxon>Meligethinae</taxon>
        <taxon>Brassicogethes</taxon>
    </lineage>
</organism>
<feature type="domain" description="SUEL-type lectin" evidence="3">
    <location>
        <begin position="59"/>
        <end position="129"/>
    </location>
</feature>
<dbReference type="Gene3D" id="2.60.120.740">
    <property type="match status" value="2"/>
</dbReference>
<dbReference type="Proteomes" id="UP001154078">
    <property type="component" value="Chromosome 5"/>
</dbReference>
<proteinExistence type="predicted"/>
<dbReference type="InterPro" id="IPR043159">
    <property type="entry name" value="Lectin_gal-bd_sf"/>
</dbReference>
<dbReference type="AlphaFoldDB" id="A0A9P0B6J1"/>
<keyword evidence="5" id="KW-1185">Reference proteome</keyword>
<evidence type="ECO:0000313" key="5">
    <source>
        <dbReference type="Proteomes" id="UP001154078"/>
    </source>
</evidence>
<sequence length="291" mass="32347">MWQLKLCIYLCLTLFGSSCYGSGGFHVQTTCENEETDLFSCELFEKDSVLYISNLTTFWGRRDNTTCAPIENDKDVKANNWNCHLDIVDLLRKKCDGKTRCKFQSSNEFFGGDPCPGDRKYSVVSYECRKPAEPTPPTATEPEEPTPPTATEPEEPTPPTPTEPAEEVVQGPTVCYTNYIRIDCGQKKIKTNKVFFGRGDSSTCKYFSSNFNNLKCDASDVAYKDIQQKCDGQNHCYIWNILGFGGVSFNANLNGSGLVSGNAIVRGNVNAQISCTPAHLPYLKISHQCVN</sequence>
<accession>A0A9P0B6J1</accession>
<evidence type="ECO:0000256" key="1">
    <source>
        <dbReference type="SAM" id="MobiDB-lite"/>
    </source>
</evidence>
<dbReference type="GO" id="GO:0030246">
    <property type="term" value="F:carbohydrate binding"/>
    <property type="evidence" value="ECO:0007669"/>
    <property type="project" value="InterPro"/>
</dbReference>
<dbReference type="EMBL" id="OV121136">
    <property type="protein sequence ID" value="CAH0557613.1"/>
    <property type="molecule type" value="Genomic_DNA"/>
</dbReference>
<evidence type="ECO:0000256" key="2">
    <source>
        <dbReference type="SAM" id="SignalP"/>
    </source>
</evidence>
<dbReference type="PROSITE" id="PS50228">
    <property type="entry name" value="SUEL_LECTIN"/>
    <property type="match status" value="1"/>
</dbReference>
<feature type="signal peptide" evidence="2">
    <location>
        <begin position="1"/>
        <end position="21"/>
    </location>
</feature>
<protein>
    <recommendedName>
        <fullName evidence="3">SUEL-type lectin domain-containing protein</fullName>
    </recommendedName>
</protein>
<feature type="chain" id="PRO_5040217434" description="SUEL-type lectin domain-containing protein" evidence="2">
    <location>
        <begin position="22"/>
        <end position="291"/>
    </location>
</feature>
<evidence type="ECO:0000259" key="3">
    <source>
        <dbReference type="PROSITE" id="PS50228"/>
    </source>
</evidence>
<feature type="region of interest" description="Disordered" evidence="1">
    <location>
        <begin position="129"/>
        <end position="168"/>
    </location>
</feature>
<dbReference type="InterPro" id="IPR000922">
    <property type="entry name" value="Lectin_gal-bd_dom"/>
</dbReference>
<dbReference type="PROSITE" id="PS51257">
    <property type="entry name" value="PROKAR_LIPOPROTEIN"/>
    <property type="match status" value="1"/>
</dbReference>
<dbReference type="Pfam" id="PF02140">
    <property type="entry name" value="SUEL_Lectin"/>
    <property type="match status" value="1"/>
</dbReference>
<name>A0A9P0B6J1_BRAAE</name>
<keyword evidence="2" id="KW-0732">Signal</keyword>
<dbReference type="OrthoDB" id="1100386at2759"/>
<gene>
    <name evidence="4" type="ORF">MELIAE_LOCUS8298</name>
</gene>
<evidence type="ECO:0000313" key="4">
    <source>
        <dbReference type="EMBL" id="CAH0557613.1"/>
    </source>
</evidence>
<dbReference type="CDD" id="cd22823">
    <property type="entry name" value="Gal_Rha_Lectin"/>
    <property type="match status" value="2"/>
</dbReference>
<dbReference type="PANTHER" id="PTHR46780">
    <property type="entry name" value="PROTEIN EVA-1"/>
    <property type="match status" value="1"/>
</dbReference>